<evidence type="ECO:0000313" key="1">
    <source>
        <dbReference type="EMBL" id="KAB7531038.1"/>
    </source>
</evidence>
<name>A0A6I1E0B1_9FLAO</name>
<gene>
    <name evidence="1" type="ORF">F8C76_05945</name>
</gene>
<proteinExistence type="predicted"/>
<dbReference type="AlphaFoldDB" id="A0A6I1E0B1"/>
<sequence length="154" mass="18006">MSIDVKLDIEDGEFICYNDTRSGDEKEITDLYNGMKTEDVLRLLSQWPGLGILSYRHPSFSHYVTINYLTWDDNLINGFSIGFNGKEVCLDPKKKQSELLINKISQFVDYRFVVGNIYNVIDTSNRLSRIVKYIEKTTFEFDKRKNTTNTMKKH</sequence>
<organism evidence="1 2">
    <name type="scientific">Flagellimonas olearia</name>
    <dbReference type="NCBI Taxonomy" id="552546"/>
    <lineage>
        <taxon>Bacteria</taxon>
        <taxon>Pseudomonadati</taxon>
        <taxon>Bacteroidota</taxon>
        <taxon>Flavobacteriia</taxon>
        <taxon>Flavobacteriales</taxon>
        <taxon>Flavobacteriaceae</taxon>
        <taxon>Flagellimonas</taxon>
    </lineage>
</organism>
<dbReference type="EMBL" id="WELG01000001">
    <property type="protein sequence ID" value="KAB7531038.1"/>
    <property type="molecule type" value="Genomic_DNA"/>
</dbReference>
<accession>A0A6I1E0B1</accession>
<evidence type="ECO:0000313" key="2">
    <source>
        <dbReference type="Proteomes" id="UP000429785"/>
    </source>
</evidence>
<protein>
    <submittedName>
        <fullName evidence="1">Uncharacterized protein</fullName>
    </submittedName>
</protein>
<dbReference type="Proteomes" id="UP000429785">
    <property type="component" value="Unassembled WGS sequence"/>
</dbReference>
<comment type="caution">
    <text evidence="1">The sequence shown here is derived from an EMBL/GenBank/DDBJ whole genome shotgun (WGS) entry which is preliminary data.</text>
</comment>
<reference evidence="1 2" key="1">
    <citation type="submission" date="2019-10" db="EMBL/GenBank/DDBJ databases">
        <title>Muricauda olearia CL-SS4 JCM15563 genome.</title>
        <authorList>
            <person name="Liu L."/>
        </authorList>
    </citation>
    <scope>NUCLEOTIDE SEQUENCE [LARGE SCALE GENOMIC DNA]</scope>
    <source>
        <strain evidence="1 2">CL-SS4</strain>
    </source>
</reference>